<accession>A0A6N2S395</accession>
<evidence type="ECO:0000313" key="1">
    <source>
        <dbReference type="EMBL" id="VYS87349.1"/>
    </source>
</evidence>
<organism evidence="1">
    <name type="scientific">uncultured Anaerotruncus sp</name>
    <dbReference type="NCBI Taxonomy" id="905011"/>
    <lineage>
        <taxon>Bacteria</taxon>
        <taxon>Bacillati</taxon>
        <taxon>Bacillota</taxon>
        <taxon>Clostridia</taxon>
        <taxon>Eubacteriales</taxon>
        <taxon>Oscillospiraceae</taxon>
        <taxon>Anaerotruncus</taxon>
        <taxon>environmental samples</taxon>
    </lineage>
</organism>
<name>A0A6N2S395_9FIRM</name>
<gene>
    <name evidence="1" type="ORF">AULFYP135_00720</name>
</gene>
<reference evidence="1" key="1">
    <citation type="submission" date="2019-11" db="EMBL/GenBank/DDBJ databases">
        <authorList>
            <person name="Feng L."/>
        </authorList>
    </citation>
    <scope>NUCLEOTIDE SEQUENCE</scope>
    <source>
        <strain evidence="1">AundefinedLFYP135</strain>
    </source>
</reference>
<protein>
    <submittedName>
        <fullName evidence="1">Uncharacterized protein</fullName>
    </submittedName>
</protein>
<dbReference type="EMBL" id="CACRSL010000003">
    <property type="protein sequence ID" value="VYS87349.1"/>
    <property type="molecule type" value="Genomic_DNA"/>
</dbReference>
<dbReference type="AlphaFoldDB" id="A0A6N2S395"/>
<proteinExistence type="predicted"/>
<sequence>MPKEQQLENYRETLRELEAMPPSPHRDWLVSLVREQIEALEKSEKFPVHL</sequence>